<feature type="compositionally biased region" description="Low complexity" evidence="4">
    <location>
        <begin position="147"/>
        <end position="158"/>
    </location>
</feature>
<dbReference type="GO" id="GO:0016281">
    <property type="term" value="C:eukaryotic translation initiation factor 4F complex"/>
    <property type="evidence" value="ECO:0007669"/>
    <property type="project" value="TreeGrafter"/>
</dbReference>
<dbReference type="PANTHER" id="PTHR23253">
    <property type="entry name" value="EUKARYOTIC TRANSLATION INITIATION FACTOR 4 GAMMA"/>
    <property type="match status" value="1"/>
</dbReference>
<keyword evidence="2" id="KW-0396">Initiation factor</keyword>
<evidence type="ECO:0000256" key="1">
    <source>
        <dbReference type="ARBA" id="ARBA00005775"/>
    </source>
</evidence>
<feature type="compositionally biased region" description="Low complexity" evidence="4">
    <location>
        <begin position="361"/>
        <end position="375"/>
    </location>
</feature>
<gene>
    <name evidence="6" type="ORF">D9Q98_009630</name>
</gene>
<feature type="compositionally biased region" description="Gly residues" evidence="4">
    <location>
        <begin position="854"/>
        <end position="873"/>
    </location>
</feature>
<dbReference type="Pfam" id="PF02854">
    <property type="entry name" value="MIF4G"/>
    <property type="match status" value="1"/>
</dbReference>
<proteinExistence type="inferred from homology"/>
<feature type="compositionally biased region" description="Basic and acidic residues" evidence="4">
    <location>
        <begin position="1126"/>
        <end position="1149"/>
    </location>
</feature>
<comment type="similarity">
    <text evidence="1">Belongs to the eukaryotic initiation factor 4G family.</text>
</comment>
<dbReference type="InterPro" id="IPR003890">
    <property type="entry name" value="MIF4G-like_typ-3"/>
</dbReference>
<feature type="compositionally biased region" description="Pro residues" evidence="4">
    <location>
        <begin position="86"/>
        <end position="95"/>
    </location>
</feature>
<sequence>MQAPQPPQQPGGRGKPAGGRGSGRGPHSQINKKGPESHPLPNGTSSPPSEPAAPSAGGMSWAARLAISTAKPTPPTTNGSAADGPPAAPAVPTAPAPAVAAVPAASPAQPAVQPPATTGVKLPPGVEGRQPSIKFGDIDPSEMAKEQAAAPAPKTAAVVPPPARPTPSAAPSAPAPPAVAQQQQQQQQQPVAAAPLPVVPASASTQKPSSFAAAAATGGPAKPAAGPGAMGPPHGMPQQMQQAGRQQHSSGPRGGQARGPSGQQPGVGMNPAMGMYPQQYYHSMPAQSNMNPGAASFGQGGVMFMPGGASYFQPSGNYQHQQPWQAGPGYGGAQYMNSGAMQANNMQPGMPSSVGLGAGPQQHQQQQMQQAPYAVPGGGGAPKPAPVATPPRTKKILRLENPDTHEAIDLSKVKPAGAQPTGTPAAKAADGSKPAAPALKAPAAADAKKPEAPKTAPEAAKSVGPSKAAAEAAAVAALKPKAEASPAEAGSPATAAAEEPATTSAAPIPAAAPVTPSSLPAAVAPPQEPAAAPAAPAPPAAPAAAAAPKPAAVWGGGKSFKEKLLVDPAEKKRQDEEAARKRAAEEEAARKKAADEAAARQAEEDAKRKAEEEKQAAIKKQAEKEEAARKAAEEKRKVEEEEAAAKKADEEAAAKKKADEAAAAAATATAAAAATALAAKSAAKAEADAAEKQQADDKAAATAKQQADDKAAATAKQQADEQAAIAQKAEEEQQKAAAAPAASPAEAPPAEAASDDAGSKQGAAPTAATPLGGASPFDAALEEGELPEQQPQEEEQEEEAEPPTGFESDTSGRKRYSLDFLFYYGNRCNDVPKDIEAETFKQLSRENFPPMGGPPMGGGRGPRGGGGPGGNFGGDERWQSGRLPSGPVPGGPPGMRGGDPRMMGRQPSGRQPRGGVEADQWERGKPLPPMPGMQQQYDNRRGGPPPGMAMGGRGGAMAQLHKTGNAYKVGATLTDDPAEEAAQKQLKSLLNKITKDNFAKITAQMIDVINERKLAQTLSGFINQIFDKALTETHFAELYADLVAALSPALPLLKDEEGNDVQFRRTLLNKCQVEFEAGVTAMKAVSEREKLRKETGAAEDGQEEDEEEEEKDDEEKEEEVDERGEEEIKQDEAKAKHDAEVAAKKADLAARKEERRKAMAELQARKRMLGNIVFVGQMYKKGVVTETVMHTCIKQLLDEVANPRPEDVECMCKLLVTGGGLLDSSTKTVKNFNNGKPAPTKEVMTVYFNRIEQLSRNEEALDSRHRFMLVDLIEQRRNRWRPRKEVEGPKTIEEIHREEAMKRSRSAMLDRQGGGGGSFRGQRGGPPPARAPFDNRVDAPIRAMNRSGSNDVLGTSGQQSFRPGGRPGPPRAGDARPGPLERQSSARQQGPQAAPARSERVSAPKAAAALKAEEKSEAGSEQSEGEEQPAASPASGLSDEEMRAKLKLFLSELYNAKDVKDGAACIKDLVDRGADVAALFEGVVNSSLEGKGTDWDVLGAVLGAACEEGVLQSTVLDGCARRLLDNLDDLAVDVPKAPVQIGSVLGALVAAGGLDLKSVAEHIRTADATPDELEEGEDTMLVGGGGAIKTLGSLWQKLVERKGEEAAKEAWQATGEQLKAFMPQQDRSNDDLVQSTAEKLGLLSLL</sequence>
<dbReference type="SMART" id="SM00543">
    <property type="entry name" value="MIF4G"/>
    <property type="match status" value="1"/>
</dbReference>
<reference evidence="6" key="2">
    <citation type="submission" date="2020-11" db="EMBL/GenBank/DDBJ databases">
        <authorList>
            <person name="Cecchin M."/>
            <person name="Marcolungo L."/>
            <person name="Rossato M."/>
            <person name="Girolomoni L."/>
            <person name="Cosentino E."/>
            <person name="Cuine S."/>
            <person name="Li-Beisson Y."/>
            <person name="Delledonne M."/>
            <person name="Ballottari M."/>
        </authorList>
    </citation>
    <scope>NUCLEOTIDE SEQUENCE</scope>
    <source>
        <strain evidence="6">211/11P</strain>
        <tissue evidence="6">Whole cell</tissue>
    </source>
</reference>
<dbReference type="GO" id="GO:0003743">
    <property type="term" value="F:translation initiation factor activity"/>
    <property type="evidence" value="ECO:0007669"/>
    <property type="project" value="UniProtKB-KW"/>
</dbReference>
<evidence type="ECO:0000256" key="3">
    <source>
        <dbReference type="ARBA" id="ARBA00022917"/>
    </source>
</evidence>
<feature type="compositionally biased region" description="Low complexity" evidence="4">
    <location>
        <begin position="453"/>
        <end position="465"/>
    </location>
</feature>
<feature type="region of interest" description="Disordered" evidence="4">
    <location>
        <begin position="1086"/>
        <end position="1149"/>
    </location>
</feature>
<feature type="compositionally biased region" description="Low complexity" evidence="4">
    <location>
        <begin position="166"/>
        <end position="205"/>
    </location>
</feature>
<evidence type="ECO:0000256" key="4">
    <source>
        <dbReference type="SAM" id="MobiDB-lite"/>
    </source>
</evidence>
<feature type="compositionally biased region" description="Low complexity" evidence="4">
    <location>
        <begin position="712"/>
        <end position="727"/>
    </location>
</feature>
<feature type="compositionally biased region" description="Basic and acidic residues" evidence="4">
    <location>
        <begin position="683"/>
        <end position="699"/>
    </location>
</feature>
<feature type="compositionally biased region" description="Basic and acidic residues" evidence="4">
    <location>
        <begin position="1283"/>
        <end position="1302"/>
    </location>
</feature>
<dbReference type="Pfam" id="PF02847">
    <property type="entry name" value="MA3"/>
    <property type="match status" value="1"/>
</dbReference>
<keyword evidence="3" id="KW-0648">Protein biosynthesis</keyword>
<dbReference type="InterPro" id="IPR003891">
    <property type="entry name" value="Initiation_fac_eIF4g_MI"/>
</dbReference>
<dbReference type="OrthoDB" id="514777at2759"/>
<reference evidence="6" key="1">
    <citation type="journal article" date="2019" name="Plant J.">
        <title>Chlorella vulgaris genome assembly and annotation reveals the molecular basis for metabolic acclimation to high light conditions.</title>
        <authorList>
            <person name="Cecchin M."/>
            <person name="Marcolungo L."/>
            <person name="Rossato M."/>
            <person name="Girolomoni L."/>
            <person name="Cosentino E."/>
            <person name="Cuine S."/>
            <person name="Li-Beisson Y."/>
            <person name="Delledonne M."/>
            <person name="Ballottari M."/>
        </authorList>
    </citation>
    <scope>NUCLEOTIDE SEQUENCE</scope>
    <source>
        <strain evidence="6">211/11P</strain>
    </source>
</reference>
<dbReference type="PROSITE" id="PS51366">
    <property type="entry name" value="MI"/>
    <property type="match status" value="1"/>
</dbReference>
<feature type="region of interest" description="Disordered" evidence="4">
    <location>
        <begin position="1283"/>
        <end position="1439"/>
    </location>
</feature>
<feature type="region of interest" description="Disordered" evidence="4">
    <location>
        <begin position="481"/>
        <end position="812"/>
    </location>
</feature>
<dbReference type="PANTHER" id="PTHR23253:SF9">
    <property type="entry name" value="EUKARYOTIC TRANSLATION INITIATION FACTOR 4 GAMMA 2"/>
    <property type="match status" value="1"/>
</dbReference>
<evidence type="ECO:0000313" key="6">
    <source>
        <dbReference type="EMBL" id="KAI3424276.1"/>
    </source>
</evidence>
<feature type="compositionally biased region" description="Low complexity" evidence="4">
    <location>
        <begin position="414"/>
        <end position="445"/>
    </location>
</feature>
<evidence type="ECO:0000259" key="5">
    <source>
        <dbReference type="PROSITE" id="PS51366"/>
    </source>
</evidence>
<feature type="domain" description="MI" evidence="5">
    <location>
        <begin position="1441"/>
        <end position="1564"/>
    </location>
</feature>
<feature type="compositionally biased region" description="Low complexity" evidence="4">
    <location>
        <begin position="96"/>
        <end position="117"/>
    </location>
</feature>
<feature type="compositionally biased region" description="Low complexity" evidence="4">
    <location>
        <begin position="661"/>
        <end position="682"/>
    </location>
</feature>
<comment type="caution">
    <text evidence="6">The sequence shown here is derived from an EMBL/GenBank/DDBJ whole genome shotgun (WGS) entry which is preliminary data.</text>
</comment>
<dbReference type="GO" id="GO:0003729">
    <property type="term" value="F:mRNA binding"/>
    <property type="evidence" value="ECO:0007669"/>
    <property type="project" value="TreeGrafter"/>
</dbReference>
<feature type="compositionally biased region" description="Basic and acidic residues" evidence="4">
    <location>
        <begin position="559"/>
        <end position="660"/>
    </location>
</feature>
<feature type="region of interest" description="Disordered" evidence="4">
    <location>
        <begin position="405"/>
        <end position="465"/>
    </location>
</feature>
<feature type="compositionally biased region" description="Low complexity" evidence="4">
    <location>
        <begin position="212"/>
        <end position="247"/>
    </location>
</feature>
<feature type="compositionally biased region" description="Low complexity" evidence="4">
    <location>
        <begin position="900"/>
        <end position="915"/>
    </location>
</feature>
<dbReference type="SUPFAM" id="SSF48371">
    <property type="entry name" value="ARM repeat"/>
    <property type="match status" value="2"/>
</dbReference>
<feature type="compositionally biased region" description="Low complexity" evidence="4">
    <location>
        <begin position="1371"/>
        <end position="1396"/>
    </location>
</feature>
<feature type="compositionally biased region" description="Gly residues" evidence="4">
    <location>
        <begin position="1312"/>
        <end position="1324"/>
    </location>
</feature>
<dbReference type="InterPro" id="IPR016024">
    <property type="entry name" value="ARM-type_fold"/>
</dbReference>
<feature type="compositionally biased region" description="Low complexity" evidence="4">
    <location>
        <begin position="481"/>
        <end position="534"/>
    </location>
</feature>
<protein>
    <recommendedName>
        <fullName evidence="5">MI domain-containing protein</fullName>
    </recommendedName>
</protein>
<keyword evidence="7" id="KW-1185">Reference proteome</keyword>
<feature type="compositionally biased region" description="Basic and acidic residues" evidence="4">
    <location>
        <begin position="1086"/>
        <end position="1096"/>
    </location>
</feature>
<evidence type="ECO:0000256" key="2">
    <source>
        <dbReference type="ARBA" id="ARBA00022540"/>
    </source>
</evidence>
<feature type="compositionally biased region" description="Acidic residues" evidence="4">
    <location>
        <begin position="1100"/>
        <end position="1125"/>
    </location>
</feature>
<feature type="compositionally biased region" description="Gly residues" evidence="4">
    <location>
        <begin position="11"/>
        <end position="24"/>
    </location>
</feature>
<feature type="compositionally biased region" description="Acidic residues" evidence="4">
    <location>
        <begin position="780"/>
        <end position="801"/>
    </location>
</feature>
<feature type="compositionally biased region" description="Low complexity" evidence="4">
    <location>
        <begin position="542"/>
        <end position="552"/>
    </location>
</feature>
<feature type="compositionally biased region" description="Polar residues" evidence="4">
    <location>
        <begin position="1346"/>
        <end position="1361"/>
    </location>
</feature>
<organism evidence="6 7">
    <name type="scientific">Chlorella vulgaris</name>
    <name type="common">Green alga</name>
    <dbReference type="NCBI Taxonomy" id="3077"/>
    <lineage>
        <taxon>Eukaryota</taxon>
        <taxon>Viridiplantae</taxon>
        <taxon>Chlorophyta</taxon>
        <taxon>core chlorophytes</taxon>
        <taxon>Trebouxiophyceae</taxon>
        <taxon>Chlorellales</taxon>
        <taxon>Chlorellaceae</taxon>
        <taxon>Chlorella clade</taxon>
        <taxon>Chlorella</taxon>
    </lineage>
</organism>
<accession>A0A9D4TFM1</accession>
<feature type="region of interest" description="Disordered" evidence="4">
    <location>
        <begin position="843"/>
        <end position="947"/>
    </location>
</feature>
<dbReference type="EMBL" id="SIDB01000013">
    <property type="protein sequence ID" value="KAI3424276.1"/>
    <property type="molecule type" value="Genomic_DNA"/>
</dbReference>
<name>A0A9D4TFM1_CHLVU</name>
<feature type="region of interest" description="Disordered" evidence="4">
    <location>
        <begin position="350"/>
        <end position="392"/>
    </location>
</feature>
<dbReference type="Gene3D" id="1.25.40.180">
    <property type="match status" value="3"/>
</dbReference>
<evidence type="ECO:0000313" key="7">
    <source>
        <dbReference type="Proteomes" id="UP001055712"/>
    </source>
</evidence>
<feature type="compositionally biased region" description="Low complexity" evidence="4">
    <location>
        <begin position="735"/>
        <end position="774"/>
    </location>
</feature>
<dbReference type="Proteomes" id="UP001055712">
    <property type="component" value="Unassembled WGS sequence"/>
</dbReference>
<feature type="region of interest" description="Disordered" evidence="4">
    <location>
        <begin position="1"/>
        <end position="271"/>
    </location>
</feature>